<dbReference type="EMBL" id="JYDT01000800">
    <property type="protein sequence ID" value="KRY80115.1"/>
    <property type="molecule type" value="Genomic_DNA"/>
</dbReference>
<dbReference type="Proteomes" id="UP000054995">
    <property type="component" value="Unassembled WGS sequence"/>
</dbReference>
<comment type="caution">
    <text evidence="1">The sequence shown here is derived from an EMBL/GenBank/DDBJ whole genome shotgun (WGS) entry which is preliminary data.</text>
</comment>
<evidence type="ECO:0000313" key="2">
    <source>
        <dbReference type="Proteomes" id="UP000054995"/>
    </source>
</evidence>
<protein>
    <submittedName>
        <fullName evidence="1">Uncharacterized protein</fullName>
    </submittedName>
</protein>
<name>A0A0V1F4H3_TRIPS</name>
<organism evidence="1 2">
    <name type="scientific">Trichinella pseudospiralis</name>
    <name type="common">Parasitic roundworm</name>
    <dbReference type="NCBI Taxonomy" id="6337"/>
    <lineage>
        <taxon>Eukaryota</taxon>
        <taxon>Metazoa</taxon>
        <taxon>Ecdysozoa</taxon>
        <taxon>Nematoda</taxon>
        <taxon>Enoplea</taxon>
        <taxon>Dorylaimia</taxon>
        <taxon>Trichinellida</taxon>
        <taxon>Trichinellidae</taxon>
        <taxon>Trichinella</taxon>
    </lineage>
</organism>
<keyword evidence="2" id="KW-1185">Reference proteome</keyword>
<sequence>MKYFSFNLKYLDLYLRKCDIGGMHQKRRLKTWIKSCIKVH</sequence>
<reference evidence="1 2" key="1">
    <citation type="submission" date="2015-01" db="EMBL/GenBank/DDBJ databases">
        <title>Evolution of Trichinella species and genotypes.</title>
        <authorList>
            <person name="Korhonen P.K."/>
            <person name="Edoardo P."/>
            <person name="Giuseppe L.R."/>
            <person name="Gasser R.B."/>
        </authorList>
    </citation>
    <scope>NUCLEOTIDE SEQUENCE [LARGE SCALE GENOMIC DNA]</scope>
    <source>
        <strain evidence="1">ISS470</strain>
    </source>
</reference>
<evidence type="ECO:0000313" key="1">
    <source>
        <dbReference type="EMBL" id="KRY80115.1"/>
    </source>
</evidence>
<proteinExistence type="predicted"/>
<dbReference type="AlphaFoldDB" id="A0A0V1F4H3"/>
<gene>
    <name evidence="1" type="ORF">T4D_3730</name>
</gene>
<accession>A0A0V1F4H3</accession>